<dbReference type="PANTHER" id="PTHR47634:SF9">
    <property type="entry name" value="PROTEIN KINASE DOMAIN-CONTAINING PROTEIN-RELATED"/>
    <property type="match status" value="1"/>
</dbReference>
<dbReference type="PANTHER" id="PTHR47634">
    <property type="entry name" value="PROTEIN KINASE DOMAIN-CONTAINING PROTEIN-RELATED"/>
    <property type="match status" value="1"/>
</dbReference>
<organism evidence="12 13">
    <name type="scientific">Apiospora saccharicola</name>
    <dbReference type="NCBI Taxonomy" id="335842"/>
    <lineage>
        <taxon>Eukaryota</taxon>
        <taxon>Fungi</taxon>
        <taxon>Dikarya</taxon>
        <taxon>Ascomycota</taxon>
        <taxon>Pezizomycotina</taxon>
        <taxon>Sordariomycetes</taxon>
        <taxon>Xylariomycetidae</taxon>
        <taxon>Amphisphaeriales</taxon>
        <taxon>Apiosporaceae</taxon>
        <taxon>Apiospora</taxon>
    </lineage>
</organism>
<keyword evidence="3" id="KW-0808">Transferase</keyword>
<dbReference type="PROSITE" id="PS00107">
    <property type="entry name" value="PROTEIN_KINASE_ATP"/>
    <property type="match status" value="1"/>
</dbReference>
<protein>
    <recommendedName>
        <fullName evidence="1">non-specific serine/threonine protein kinase</fullName>
        <ecNumber evidence="1">2.7.11.1</ecNumber>
    </recommendedName>
</protein>
<dbReference type="Gene3D" id="1.10.510.10">
    <property type="entry name" value="Transferase(Phosphotransferase) domain 1"/>
    <property type="match status" value="1"/>
</dbReference>
<feature type="region of interest" description="Disordered" evidence="10">
    <location>
        <begin position="851"/>
        <end position="891"/>
    </location>
</feature>
<dbReference type="EMBL" id="JAQQWM010000003">
    <property type="protein sequence ID" value="KAK8071598.1"/>
    <property type="molecule type" value="Genomic_DNA"/>
</dbReference>
<accession>A0ABR1VP39</accession>
<evidence type="ECO:0000256" key="9">
    <source>
        <dbReference type="PROSITE-ProRule" id="PRU10141"/>
    </source>
</evidence>
<feature type="compositionally biased region" description="Polar residues" evidence="10">
    <location>
        <begin position="760"/>
        <end position="773"/>
    </location>
</feature>
<evidence type="ECO:0000256" key="4">
    <source>
        <dbReference type="ARBA" id="ARBA00022741"/>
    </source>
</evidence>
<evidence type="ECO:0000259" key="11">
    <source>
        <dbReference type="PROSITE" id="PS50011"/>
    </source>
</evidence>
<sequence>MQVEDDVEAISNYNFGGYALIEPAMVLGRRYEVVDKLGHGDSATVWLCWNRGTRPPKMQWVAIKVFKATCFSSQQPLHELQKKEELVRRGGKKAEWAAAHIGMPLGEFRHDDVNGSHRCLVMPVLGPGLGSSPRFAAETERSALKDDLYAIALALEYLHRHGVAHGQVARHNVRWKLDFQDANICSTSEMKDRLGLERRKRSTNTTRPDQPGFLIPSAELGRITLKGRIVLFPSSTGATDPAGVPNWYWGPEVLTGLGFLTGIEYRDRPGGDVWSFCCLVLDLYARCTLGVADAGASDANLWQHVKTLERFLGRPFRRPTAFLADGRGHFIDRVPSEGGRMCESEADYDRWKQSVLGQLPQQGITALEALLGSARFRRSSWAPQPVEPEAVLSGTEAWELAAMLDSALCYEEGERSIQVVLQSKWFSDTRLRSENHRMFGQLIPILAESYTLEPGKTSKESGERDAQESAPDAAEPAAVDPKIRHPQITERSNPLLELANLDVARTDIFELLDITRDVVVPEDEALNQTPPARKIKEAKEILGDARRKNDAAFTEEGSDEEQLLLEEYVLDVCRAYRDHGERVLTRARTLTARANESEACNDQAGHARYISKVARLMKEYTKHRAERVGFYRKELRGLDASDRLHQEMLGESPDLQDGELGPEDPTTQKEAEDIIISAEKDMTFEAPSQDSHSIGEGGQDSLVDEAKDLEMATRPAESAADIRPPEEFHDIAKAISRLRSISLGGRPIAKDTRNGPAGAQQASETHRTQNTQEVVPLEKRHSLSISIPGPRTQKKPSPFDDGYHHRIFCIPEERAGPPDISEFFGLFMNPHPEELAELARSPTVPIWELRRGCQGDSPSSTESGLGRRTLTPLLGIPRRPFLQHSIQPSRR</sequence>
<feature type="domain" description="Protein kinase" evidence="11">
    <location>
        <begin position="31"/>
        <end position="376"/>
    </location>
</feature>
<keyword evidence="6 9" id="KW-0067">ATP-binding</keyword>
<dbReference type="SMART" id="SM00220">
    <property type="entry name" value="S_TKc"/>
    <property type="match status" value="1"/>
</dbReference>
<dbReference type="Proteomes" id="UP001446871">
    <property type="component" value="Unassembled WGS sequence"/>
</dbReference>
<evidence type="ECO:0000256" key="2">
    <source>
        <dbReference type="ARBA" id="ARBA00022527"/>
    </source>
</evidence>
<keyword evidence="13" id="KW-1185">Reference proteome</keyword>
<feature type="binding site" evidence="9">
    <location>
        <position position="64"/>
    </location>
    <ligand>
        <name>ATP</name>
        <dbReference type="ChEBI" id="CHEBI:30616"/>
    </ligand>
</feature>
<evidence type="ECO:0000256" key="5">
    <source>
        <dbReference type="ARBA" id="ARBA00022777"/>
    </source>
</evidence>
<reference evidence="12 13" key="1">
    <citation type="submission" date="2023-01" db="EMBL/GenBank/DDBJ databases">
        <title>Analysis of 21 Apiospora genomes using comparative genomics revels a genus with tremendous synthesis potential of carbohydrate active enzymes and secondary metabolites.</title>
        <authorList>
            <person name="Sorensen T."/>
        </authorList>
    </citation>
    <scope>NUCLEOTIDE SEQUENCE [LARGE SCALE GENOMIC DNA]</scope>
    <source>
        <strain evidence="12 13">CBS 83171</strain>
    </source>
</reference>
<comment type="catalytic activity">
    <reaction evidence="8">
        <text>L-seryl-[protein] + ATP = O-phospho-L-seryl-[protein] + ADP + H(+)</text>
        <dbReference type="Rhea" id="RHEA:17989"/>
        <dbReference type="Rhea" id="RHEA-COMP:9863"/>
        <dbReference type="Rhea" id="RHEA-COMP:11604"/>
        <dbReference type="ChEBI" id="CHEBI:15378"/>
        <dbReference type="ChEBI" id="CHEBI:29999"/>
        <dbReference type="ChEBI" id="CHEBI:30616"/>
        <dbReference type="ChEBI" id="CHEBI:83421"/>
        <dbReference type="ChEBI" id="CHEBI:456216"/>
        <dbReference type="EC" id="2.7.11.1"/>
    </reaction>
</comment>
<dbReference type="InterPro" id="IPR051334">
    <property type="entry name" value="SRPK"/>
</dbReference>
<evidence type="ECO:0000256" key="1">
    <source>
        <dbReference type="ARBA" id="ARBA00012513"/>
    </source>
</evidence>
<keyword evidence="2" id="KW-0723">Serine/threonine-protein kinase</keyword>
<evidence type="ECO:0000256" key="10">
    <source>
        <dbReference type="SAM" id="MobiDB-lite"/>
    </source>
</evidence>
<keyword evidence="5" id="KW-0418">Kinase</keyword>
<dbReference type="SUPFAM" id="SSF56112">
    <property type="entry name" value="Protein kinase-like (PK-like)"/>
    <property type="match status" value="1"/>
</dbReference>
<feature type="compositionally biased region" description="Low complexity" evidence="10">
    <location>
        <begin position="864"/>
        <end position="875"/>
    </location>
</feature>
<evidence type="ECO:0000313" key="12">
    <source>
        <dbReference type="EMBL" id="KAK8071598.1"/>
    </source>
</evidence>
<feature type="region of interest" description="Disordered" evidence="10">
    <location>
        <begin position="453"/>
        <end position="481"/>
    </location>
</feature>
<name>A0ABR1VP39_9PEZI</name>
<comment type="catalytic activity">
    <reaction evidence="7">
        <text>L-threonyl-[protein] + ATP = O-phospho-L-threonyl-[protein] + ADP + H(+)</text>
        <dbReference type="Rhea" id="RHEA:46608"/>
        <dbReference type="Rhea" id="RHEA-COMP:11060"/>
        <dbReference type="Rhea" id="RHEA-COMP:11605"/>
        <dbReference type="ChEBI" id="CHEBI:15378"/>
        <dbReference type="ChEBI" id="CHEBI:30013"/>
        <dbReference type="ChEBI" id="CHEBI:30616"/>
        <dbReference type="ChEBI" id="CHEBI:61977"/>
        <dbReference type="ChEBI" id="CHEBI:456216"/>
        <dbReference type="EC" id="2.7.11.1"/>
    </reaction>
</comment>
<feature type="compositionally biased region" description="Low complexity" evidence="10">
    <location>
        <begin position="468"/>
        <end position="480"/>
    </location>
</feature>
<evidence type="ECO:0000256" key="7">
    <source>
        <dbReference type="ARBA" id="ARBA00047899"/>
    </source>
</evidence>
<dbReference type="InterPro" id="IPR017441">
    <property type="entry name" value="Protein_kinase_ATP_BS"/>
</dbReference>
<dbReference type="InterPro" id="IPR011009">
    <property type="entry name" value="Kinase-like_dom_sf"/>
</dbReference>
<evidence type="ECO:0000256" key="8">
    <source>
        <dbReference type="ARBA" id="ARBA00048679"/>
    </source>
</evidence>
<dbReference type="InterPro" id="IPR000719">
    <property type="entry name" value="Prot_kinase_dom"/>
</dbReference>
<dbReference type="PROSITE" id="PS50011">
    <property type="entry name" value="PROTEIN_KINASE_DOM"/>
    <property type="match status" value="1"/>
</dbReference>
<gene>
    <name evidence="12" type="ORF">PG996_004946</name>
</gene>
<evidence type="ECO:0000256" key="6">
    <source>
        <dbReference type="ARBA" id="ARBA00022840"/>
    </source>
</evidence>
<keyword evidence="4 9" id="KW-0547">Nucleotide-binding</keyword>
<comment type="caution">
    <text evidence="12">The sequence shown here is derived from an EMBL/GenBank/DDBJ whole genome shotgun (WGS) entry which is preliminary data.</text>
</comment>
<evidence type="ECO:0000313" key="13">
    <source>
        <dbReference type="Proteomes" id="UP001446871"/>
    </source>
</evidence>
<dbReference type="Gene3D" id="3.30.200.20">
    <property type="entry name" value="Phosphorylase Kinase, domain 1"/>
    <property type="match status" value="1"/>
</dbReference>
<proteinExistence type="predicted"/>
<feature type="region of interest" description="Disordered" evidence="10">
    <location>
        <begin position="745"/>
        <end position="800"/>
    </location>
</feature>
<dbReference type="EC" id="2.7.11.1" evidence="1"/>
<evidence type="ECO:0000256" key="3">
    <source>
        <dbReference type="ARBA" id="ARBA00022679"/>
    </source>
</evidence>
<feature type="compositionally biased region" description="Basic and acidic residues" evidence="10">
    <location>
        <begin position="456"/>
        <end position="467"/>
    </location>
</feature>